<dbReference type="GO" id="GO:0032259">
    <property type="term" value="P:methylation"/>
    <property type="evidence" value="ECO:0007669"/>
    <property type="project" value="UniProtKB-KW"/>
</dbReference>
<dbReference type="Pfam" id="PF08241">
    <property type="entry name" value="Methyltransf_11"/>
    <property type="match status" value="1"/>
</dbReference>
<dbReference type="Proteomes" id="UP000075324">
    <property type="component" value="Unassembled WGS sequence"/>
</dbReference>
<dbReference type="PATRIC" id="fig|153151.4.peg.330"/>
<dbReference type="PANTHER" id="PTHR43591:SF24">
    <property type="entry name" value="2-METHOXY-6-POLYPRENYL-1,4-BENZOQUINOL METHYLASE, MITOCHONDRIAL"/>
    <property type="match status" value="1"/>
</dbReference>
<sequence length="207" mass="23874">MNNKWNRIIYKCWAPFYDLFFNRGVFYSARKQIFHEFPFGDGENVLFVGVGTGADLAFCPLEKINVIAIDYSKEMLEKAKNKYQNENIKFIQMDAQSLTFPNNSFDVVVASLVISVVPSPEKVMSEIVRVTKKGGRIIIFDKFAPKHRELSFGKKVIRPIIKLLGTDIGISFEKVYKNVKHECYLVEDKDVMIKGMYRKIILKKLGD</sequence>
<name>A0A150N786_9BACL</name>
<dbReference type="EC" id="2.1.1.17" evidence="2"/>
<dbReference type="SUPFAM" id="SSF53335">
    <property type="entry name" value="S-adenosyl-L-methionine-dependent methyltransferases"/>
    <property type="match status" value="1"/>
</dbReference>
<dbReference type="InterPro" id="IPR013216">
    <property type="entry name" value="Methyltransf_11"/>
</dbReference>
<evidence type="ECO:0000259" key="1">
    <source>
        <dbReference type="Pfam" id="PF08241"/>
    </source>
</evidence>
<dbReference type="Gene3D" id="3.40.50.150">
    <property type="entry name" value="Vaccinia Virus protein VP39"/>
    <property type="match status" value="1"/>
</dbReference>
<protein>
    <submittedName>
        <fullName evidence="2">Phosphatidylethanolamine N-methyltransferase</fullName>
        <ecNumber evidence="2">2.1.1.17</ecNumber>
    </submittedName>
</protein>
<dbReference type="AlphaFoldDB" id="A0A150N786"/>
<dbReference type="EMBL" id="LQYW01000011">
    <property type="protein sequence ID" value="KYD32570.1"/>
    <property type="molecule type" value="Genomic_DNA"/>
</dbReference>
<feature type="domain" description="Methyltransferase type 11" evidence="1">
    <location>
        <begin position="48"/>
        <end position="139"/>
    </location>
</feature>
<reference evidence="2 3" key="1">
    <citation type="submission" date="2016-01" db="EMBL/GenBank/DDBJ databases">
        <title>Draft Genome Sequences of Seven Thermophilic Sporeformers Isolated from Foods.</title>
        <authorList>
            <person name="Berendsen E.M."/>
            <person name="Wells-Bennik M.H."/>
            <person name="Krawcyk A.O."/>
            <person name="De Jong A."/>
            <person name="Holsappel S."/>
            <person name="Eijlander R.T."/>
            <person name="Kuipers O.P."/>
        </authorList>
    </citation>
    <scope>NUCLEOTIDE SEQUENCE [LARGE SCALE GENOMIC DNA]</scope>
    <source>
        <strain evidence="2 3">B4110</strain>
    </source>
</reference>
<keyword evidence="2" id="KW-0489">Methyltransferase</keyword>
<dbReference type="GO" id="GO:0004608">
    <property type="term" value="F:phosphatidylethanolamine N-methyltransferase activity"/>
    <property type="evidence" value="ECO:0007669"/>
    <property type="project" value="UniProtKB-EC"/>
</dbReference>
<evidence type="ECO:0000313" key="2">
    <source>
        <dbReference type="EMBL" id="KYD32570.1"/>
    </source>
</evidence>
<keyword evidence="2" id="KW-0808">Transferase</keyword>
<comment type="caution">
    <text evidence="2">The sequence shown here is derived from an EMBL/GenBank/DDBJ whole genome shotgun (WGS) entry which is preliminary data.</text>
</comment>
<dbReference type="CDD" id="cd02440">
    <property type="entry name" value="AdoMet_MTases"/>
    <property type="match status" value="1"/>
</dbReference>
<dbReference type="PANTHER" id="PTHR43591">
    <property type="entry name" value="METHYLTRANSFERASE"/>
    <property type="match status" value="1"/>
</dbReference>
<evidence type="ECO:0000313" key="3">
    <source>
        <dbReference type="Proteomes" id="UP000075324"/>
    </source>
</evidence>
<organism evidence="2 3">
    <name type="scientific">Parageobacillus toebii</name>
    <dbReference type="NCBI Taxonomy" id="153151"/>
    <lineage>
        <taxon>Bacteria</taxon>
        <taxon>Bacillati</taxon>
        <taxon>Bacillota</taxon>
        <taxon>Bacilli</taxon>
        <taxon>Bacillales</taxon>
        <taxon>Anoxybacillaceae</taxon>
        <taxon>Parageobacillus</taxon>
    </lineage>
</organism>
<dbReference type="InterPro" id="IPR029063">
    <property type="entry name" value="SAM-dependent_MTases_sf"/>
</dbReference>
<proteinExistence type="predicted"/>
<dbReference type="RefSeq" id="WP_062677314.1">
    <property type="nucleotide sequence ID" value="NZ_LQYW01000011.1"/>
</dbReference>
<gene>
    <name evidence="2" type="ORF">B4110_3641</name>
</gene>
<accession>A0A150N786</accession>